<organism evidence="1 2">
    <name type="scientific">Actinoallomurus oryzae</name>
    <dbReference type="NCBI Taxonomy" id="502180"/>
    <lineage>
        <taxon>Bacteria</taxon>
        <taxon>Bacillati</taxon>
        <taxon>Actinomycetota</taxon>
        <taxon>Actinomycetes</taxon>
        <taxon>Streptosporangiales</taxon>
        <taxon>Thermomonosporaceae</taxon>
        <taxon>Actinoallomurus</taxon>
    </lineage>
</organism>
<comment type="caution">
    <text evidence="1">The sequence shown here is derived from an EMBL/GenBank/DDBJ whole genome shotgun (WGS) entry which is preliminary data.</text>
</comment>
<keyword evidence="2" id="KW-1185">Reference proteome</keyword>
<accession>A0ABP8PQJ1</accession>
<evidence type="ECO:0000313" key="2">
    <source>
        <dbReference type="Proteomes" id="UP001500503"/>
    </source>
</evidence>
<name>A0ABP8PQJ1_9ACTN</name>
<proteinExistence type="predicted"/>
<protein>
    <submittedName>
        <fullName evidence="1">Uncharacterized protein</fullName>
    </submittedName>
</protein>
<gene>
    <name evidence="1" type="ORF">GCM10023191_021000</name>
</gene>
<reference evidence="2" key="1">
    <citation type="journal article" date="2019" name="Int. J. Syst. Evol. Microbiol.">
        <title>The Global Catalogue of Microorganisms (GCM) 10K type strain sequencing project: providing services to taxonomists for standard genome sequencing and annotation.</title>
        <authorList>
            <consortium name="The Broad Institute Genomics Platform"/>
            <consortium name="The Broad Institute Genome Sequencing Center for Infectious Disease"/>
            <person name="Wu L."/>
            <person name="Ma J."/>
        </authorList>
    </citation>
    <scope>NUCLEOTIDE SEQUENCE [LARGE SCALE GENOMIC DNA]</scope>
    <source>
        <strain evidence="2">JCM 17933</strain>
    </source>
</reference>
<dbReference type="RefSeq" id="WP_345460803.1">
    <property type="nucleotide sequence ID" value="NZ_BAABHF010000015.1"/>
</dbReference>
<dbReference type="Proteomes" id="UP001500503">
    <property type="component" value="Unassembled WGS sequence"/>
</dbReference>
<dbReference type="EMBL" id="BAABHF010000015">
    <property type="protein sequence ID" value="GAA4489731.1"/>
    <property type="molecule type" value="Genomic_DNA"/>
</dbReference>
<evidence type="ECO:0000313" key="1">
    <source>
        <dbReference type="EMBL" id="GAA4489731.1"/>
    </source>
</evidence>
<sequence>MSTPGDDGSMHELEIEVREELVLTESNGPEQEADLPVSAWLYDPVDAERERTILRDLLGAVEGLENDQRHGNAGD</sequence>